<keyword evidence="2" id="KW-1133">Transmembrane helix</keyword>
<dbReference type="CDD" id="cd05237">
    <property type="entry name" value="UDP_invert_4-6DH_SDR_e"/>
    <property type="match status" value="1"/>
</dbReference>
<dbReference type="Gene3D" id="3.40.50.720">
    <property type="entry name" value="NAD(P)-binding Rossmann-like Domain"/>
    <property type="match status" value="2"/>
</dbReference>
<accession>A0A9X3IA80</accession>
<keyword evidence="2" id="KW-0812">Transmembrane</keyword>
<feature type="domain" description="Polysaccharide biosynthesis protein CapD-like" evidence="3">
    <location>
        <begin position="228"/>
        <end position="523"/>
    </location>
</feature>
<name>A0A9X3IA80_9SPHI</name>
<proteinExistence type="inferred from homology"/>
<comment type="similarity">
    <text evidence="1">Belongs to the polysaccharide synthase family.</text>
</comment>
<dbReference type="Pfam" id="PF02719">
    <property type="entry name" value="Polysacc_synt_2"/>
    <property type="match status" value="1"/>
</dbReference>
<dbReference type="Proteomes" id="UP001142592">
    <property type="component" value="Unassembled WGS sequence"/>
</dbReference>
<comment type="caution">
    <text evidence="4">The sequence shown here is derived from an EMBL/GenBank/DDBJ whole genome shotgun (WGS) entry which is preliminary data.</text>
</comment>
<dbReference type="InterPro" id="IPR036291">
    <property type="entry name" value="NAD(P)-bd_dom_sf"/>
</dbReference>
<dbReference type="SUPFAM" id="SSF51735">
    <property type="entry name" value="NAD(P)-binding Rossmann-fold domains"/>
    <property type="match status" value="1"/>
</dbReference>
<dbReference type="InterPro" id="IPR029063">
    <property type="entry name" value="SAM-dependent_MTases_sf"/>
</dbReference>
<evidence type="ECO:0000259" key="3">
    <source>
        <dbReference type="Pfam" id="PF02719"/>
    </source>
</evidence>
<keyword evidence="2" id="KW-0472">Membrane</keyword>
<protein>
    <submittedName>
        <fullName evidence="4">Nucleoside-diphosphate sugar epimerase/dehydratase</fullName>
    </submittedName>
</protein>
<dbReference type="PANTHER" id="PTHR43318">
    <property type="entry name" value="UDP-N-ACETYLGLUCOSAMINE 4,6-DEHYDRATASE"/>
    <property type="match status" value="1"/>
</dbReference>
<feature type="transmembrane region" description="Helical" evidence="2">
    <location>
        <begin position="53"/>
        <end position="77"/>
    </location>
</feature>
<feature type="transmembrane region" description="Helical" evidence="2">
    <location>
        <begin position="16"/>
        <end position="33"/>
    </location>
</feature>
<dbReference type="InterPro" id="IPR003869">
    <property type="entry name" value="Polysac_CapD-like"/>
</dbReference>
<organism evidence="4 5">
    <name type="scientific">Pedobacter agri</name>
    <dbReference type="NCBI Taxonomy" id="454586"/>
    <lineage>
        <taxon>Bacteria</taxon>
        <taxon>Pseudomonadati</taxon>
        <taxon>Bacteroidota</taxon>
        <taxon>Sphingobacteriia</taxon>
        <taxon>Sphingobacteriales</taxon>
        <taxon>Sphingobacteriaceae</taxon>
        <taxon>Pedobacter</taxon>
    </lineage>
</organism>
<dbReference type="AlphaFoldDB" id="A0A9X3IA80"/>
<sequence>MKLHTGIIRYSNTADIMRVFLAVFITSVLFVGLNKILSQGLQLAWTQMDKALILNFFISSSILIFLRICVKNIFLFFKELKNETKAENILIYGAEKKAILIKGAIENDKESNLNVFGFIDDNKDRVDKYLEQKKVYHSSAISVLKHKCGINKILFAENSANTLNRKQIIDTCIGAGMKVIMVPPSNKWLYGKFSSDQLRDLKIEDLLEREPIKLNKQNILADLQGKRILVTGAAGSIGSEIVRQALQYQPEMLILCDQAETPLHELQLELEDSFQAGKIKLFMADVQNQSRLRTLFEVYKPQIVFHAAAYKHVPMMEGNPAEAISTNVLGTKNIADMSIEFDVEKFVMISTDKAVRPTNIMGASKRIAEIYIQSLNNSFDNDLIERYKNREQNTRFVTTRFGNVLGSNGSVIPRFKSQIEKKGPVTVTHPEITRYFMTIPEAVQLVMEAGAMGKGGEIFLFDMGKPIKIVDLAENMIRLAGLTPNVDIKIEFTGLRPGEKLHEELLLQEEQLIETHHPKIKISKKVCYSYLYVNKAINDLIELNNDGDDFAIVKKMKEIVPDYISNNSRYGDLDLLVAN</sequence>
<evidence type="ECO:0000256" key="1">
    <source>
        <dbReference type="ARBA" id="ARBA00007430"/>
    </source>
</evidence>
<evidence type="ECO:0000313" key="5">
    <source>
        <dbReference type="Proteomes" id="UP001142592"/>
    </source>
</evidence>
<dbReference type="EMBL" id="JAPJUH010000003">
    <property type="protein sequence ID" value="MCX3265303.1"/>
    <property type="molecule type" value="Genomic_DNA"/>
</dbReference>
<dbReference type="SUPFAM" id="SSF53335">
    <property type="entry name" value="S-adenosyl-L-methionine-dependent methyltransferases"/>
    <property type="match status" value="1"/>
</dbReference>
<dbReference type="PANTHER" id="PTHR43318:SF1">
    <property type="entry name" value="POLYSACCHARIDE BIOSYNTHESIS PROTEIN EPSC-RELATED"/>
    <property type="match status" value="1"/>
</dbReference>
<evidence type="ECO:0000313" key="4">
    <source>
        <dbReference type="EMBL" id="MCX3265303.1"/>
    </source>
</evidence>
<gene>
    <name evidence="4" type="ORF">OQZ29_11135</name>
</gene>
<evidence type="ECO:0000256" key="2">
    <source>
        <dbReference type="SAM" id="Phobius"/>
    </source>
</evidence>
<keyword evidence="5" id="KW-1185">Reference proteome</keyword>
<reference evidence="4" key="1">
    <citation type="submission" date="2022-11" db="EMBL/GenBank/DDBJ databases">
        <authorList>
            <person name="Graham C."/>
            <person name="Newman J.D."/>
        </authorList>
    </citation>
    <scope>NUCLEOTIDE SEQUENCE</scope>
    <source>
        <strain evidence="4">DSM 19486</strain>
    </source>
</reference>
<dbReference type="InterPro" id="IPR051203">
    <property type="entry name" value="Polysaccharide_Synthase-Rel"/>
</dbReference>